<accession>A0A3B5LCR5</accession>
<dbReference type="GO" id="GO:0000149">
    <property type="term" value="F:SNARE binding"/>
    <property type="evidence" value="ECO:0007669"/>
    <property type="project" value="TreeGrafter"/>
</dbReference>
<dbReference type="GeneTree" id="ENSGT01030000234613"/>
<evidence type="ECO:0000313" key="2">
    <source>
        <dbReference type="Ensembl" id="ENSXCOP00000005664.1"/>
    </source>
</evidence>
<dbReference type="Proteomes" id="UP000261380">
    <property type="component" value="Unplaced"/>
</dbReference>
<dbReference type="STRING" id="32473.ENSXCOP00000005664"/>
<keyword evidence="3" id="KW-1185">Reference proteome</keyword>
<evidence type="ECO:0000256" key="1">
    <source>
        <dbReference type="SAM" id="MobiDB-lite"/>
    </source>
</evidence>
<dbReference type="GO" id="GO:0000145">
    <property type="term" value="C:exocyst"/>
    <property type="evidence" value="ECO:0007669"/>
    <property type="project" value="InterPro"/>
</dbReference>
<feature type="region of interest" description="Disordered" evidence="1">
    <location>
        <begin position="15"/>
        <end position="47"/>
    </location>
</feature>
<sequence length="236" mass="27304">MSKLTDSLLKKGSSIRRSLRFPSKKESDKAARQEHPAAEALPEMREEKETEMEEMEEMEELYTLPEIPHTPLSGTHHHRIFYAPQSVYLGTAEADVKGESFCSEALLVHVARIIQEEEKRAEEPGGLPDSWMEAWKEAVSQGVQVKVNGVHLERKEQNLSWLAVHLGLLGKTIVEDLENVKRELRWSYPPSFKVFSTYVKSYHRIVGQHLRKLEPQVTELKDLYALLDWILNKYKR</sequence>
<dbReference type="GO" id="GO:0051601">
    <property type="term" value="P:exocyst localization"/>
    <property type="evidence" value="ECO:0007669"/>
    <property type="project" value="TreeGrafter"/>
</dbReference>
<dbReference type="InterPro" id="IPR010326">
    <property type="entry name" value="EXOC3/Sec6"/>
</dbReference>
<dbReference type="PANTHER" id="PTHR21292:SF7">
    <property type="entry name" value="EXOCYST COMPLEX COMPONENT 3-LIKE 2"/>
    <property type="match status" value="1"/>
</dbReference>
<feature type="compositionally biased region" description="Basic and acidic residues" evidence="1">
    <location>
        <begin position="23"/>
        <end position="47"/>
    </location>
</feature>
<dbReference type="Ensembl" id="ENSXCOT00000005730.1">
    <property type="protein sequence ID" value="ENSXCOP00000005664.1"/>
    <property type="gene ID" value="ENSXCOG00000004408.1"/>
</dbReference>
<evidence type="ECO:0000313" key="3">
    <source>
        <dbReference type="Proteomes" id="UP000261380"/>
    </source>
</evidence>
<dbReference type="GO" id="GO:0006887">
    <property type="term" value="P:exocytosis"/>
    <property type="evidence" value="ECO:0007669"/>
    <property type="project" value="InterPro"/>
</dbReference>
<reference evidence="2" key="2">
    <citation type="submission" date="2025-09" db="UniProtKB">
        <authorList>
            <consortium name="Ensembl"/>
        </authorList>
    </citation>
    <scope>IDENTIFICATION</scope>
</reference>
<organism evidence="2 3">
    <name type="scientific">Xiphophorus couchianus</name>
    <name type="common">Monterrey platyfish</name>
    <dbReference type="NCBI Taxonomy" id="32473"/>
    <lineage>
        <taxon>Eukaryota</taxon>
        <taxon>Metazoa</taxon>
        <taxon>Chordata</taxon>
        <taxon>Craniata</taxon>
        <taxon>Vertebrata</taxon>
        <taxon>Euteleostomi</taxon>
        <taxon>Actinopterygii</taxon>
        <taxon>Neopterygii</taxon>
        <taxon>Teleostei</taxon>
        <taxon>Neoteleostei</taxon>
        <taxon>Acanthomorphata</taxon>
        <taxon>Ovalentaria</taxon>
        <taxon>Atherinomorphae</taxon>
        <taxon>Cyprinodontiformes</taxon>
        <taxon>Poeciliidae</taxon>
        <taxon>Poeciliinae</taxon>
        <taxon>Xiphophorus</taxon>
    </lineage>
</organism>
<name>A0A3B5LCR5_9TELE</name>
<proteinExistence type="predicted"/>
<dbReference type="PANTHER" id="PTHR21292">
    <property type="entry name" value="EXOCYST COMPLEX COMPONENT SEC6-RELATED"/>
    <property type="match status" value="1"/>
</dbReference>
<dbReference type="Pfam" id="PF06046">
    <property type="entry name" value="Sec6"/>
    <property type="match status" value="1"/>
</dbReference>
<reference evidence="2" key="1">
    <citation type="submission" date="2025-08" db="UniProtKB">
        <authorList>
            <consortium name="Ensembl"/>
        </authorList>
    </citation>
    <scope>IDENTIFICATION</scope>
</reference>
<dbReference type="AlphaFoldDB" id="A0A3B5LCR5"/>
<protein>
    <submittedName>
        <fullName evidence="2">Uncharacterized protein</fullName>
    </submittedName>
</protein>